<reference evidence="3 4" key="1">
    <citation type="submission" date="2020-02" db="EMBL/GenBank/DDBJ databases">
        <authorList>
            <person name="Ferguson B K."/>
        </authorList>
    </citation>
    <scope>NUCLEOTIDE SEQUENCE [LARGE SCALE GENOMIC DNA]</scope>
</reference>
<feature type="region of interest" description="Disordered" evidence="1">
    <location>
        <begin position="47"/>
        <end position="86"/>
    </location>
</feature>
<dbReference type="EMBL" id="CADCXU010034961">
    <property type="protein sequence ID" value="CAB0020096.1"/>
    <property type="molecule type" value="Genomic_DNA"/>
</dbReference>
<proteinExistence type="predicted"/>
<organism evidence="3 4">
    <name type="scientific">Nesidiocoris tenuis</name>
    <dbReference type="NCBI Taxonomy" id="355587"/>
    <lineage>
        <taxon>Eukaryota</taxon>
        <taxon>Metazoa</taxon>
        <taxon>Ecdysozoa</taxon>
        <taxon>Arthropoda</taxon>
        <taxon>Hexapoda</taxon>
        <taxon>Insecta</taxon>
        <taxon>Pterygota</taxon>
        <taxon>Neoptera</taxon>
        <taxon>Paraneoptera</taxon>
        <taxon>Hemiptera</taxon>
        <taxon>Heteroptera</taxon>
        <taxon>Panheteroptera</taxon>
        <taxon>Cimicomorpha</taxon>
        <taxon>Miridae</taxon>
        <taxon>Dicyphina</taxon>
        <taxon>Nesidiocoris</taxon>
    </lineage>
</organism>
<evidence type="ECO:0000313" key="4">
    <source>
        <dbReference type="Proteomes" id="UP000479000"/>
    </source>
</evidence>
<evidence type="ECO:0000256" key="1">
    <source>
        <dbReference type="SAM" id="MobiDB-lite"/>
    </source>
</evidence>
<feature type="compositionally biased region" description="Basic and acidic residues" evidence="1">
    <location>
        <begin position="24"/>
        <end position="33"/>
    </location>
</feature>
<name>A0A6H5HXT6_9HEMI</name>
<evidence type="ECO:0000313" key="3">
    <source>
        <dbReference type="EMBL" id="CAB0020096.1"/>
    </source>
</evidence>
<protein>
    <submittedName>
        <fullName evidence="3">Uncharacterized protein</fullName>
    </submittedName>
</protein>
<accession>A0A6H5HXT6</accession>
<keyword evidence="4" id="KW-1185">Reference proteome</keyword>
<gene>
    <name evidence="2" type="ORF">NTEN_LOCUS11591</name>
    <name evidence="3" type="ORF">NTEN_LOCUS23706</name>
</gene>
<sequence length="86" mass="9395">VRVRPSLPFLPGRQHVDGPGSEFHTFRIPDDQLPRSVPTAEEALRGNISAGTVTRRGLHGRTSDMDDEPAERLHPPPSGHKAVNSL</sequence>
<feature type="non-terminal residue" evidence="3">
    <location>
        <position position="1"/>
    </location>
</feature>
<evidence type="ECO:0000313" key="2">
    <source>
        <dbReference type="EMBL" id="CAB0006114.1"/>
    </source>
</evidence>
<dbReference type="Proteomes" id="UP000479000">
    <property type="component" value="Unassembled WGS sequence"/>
</dbReference>
<feature type="region of interest" description="Disordered" evidence="1">
    <location>
        <begin position="1"/>
        <end position="33"/>
    </location>
</feature>
<dbReference type="EMBL" id="CADCXU010017308">
    <property type="protein sequence ID" value="CAB0006114.1"/>
    <property type="molecule type" value="Genomic_DNA"/>
</dbReference>
<dbReference type="AlphaFoldDB" id="A0A6H5HXT6"/>